<keyword evidence="3" id="KW-1185">Reference proteome</keyword>
<evidence type="ECO:0000256" key="1">
    <source>
        <dbReference type="SAM" id="MobiDB-lite"/>
    </source>
</evidence>
<evidence type="ECO:0000313" key="2">
    <source>
        <dbReference type="EMBL" id="PWK56669.1"/>
    </source>
</evidence>
<accession>A0A316G6T3</accession>
<organism evidence="2 3">
    <name type="scientific">Silicimonas algicola</name>
    <dbReference type="NCBI Taxonomy" id="1826607"/>
    <lineage>
        <taxon>Bacteria</taxon>
        <taxon>Pseudomonadati</taxon>
        <taxon>Pseudomonadota</taxon>
        <taxon>Alphaproteobacteria</taxon>
        <taxon>Rhodobacterales</taxon>
        <taxon>Paracoccaceae</taxon>
    </lineage>
</organism>
<reference evidence="2 3" key="1">
    <citation type="submission" date="2018-05" db="EMBL/GenBank/DDBJ databases">
        <title>Genomic Encyclopedia of Type Strains, Phase IV (KMG-IV): sequencing the most valuable type-strain genomes for metagenomic binning, comparative biology and taxonomic classification.</title>
        <authorList>
            <person name="Goeker M."/>
        </authorList>
    </citation>
    <scope>NUCLEOTIDE SEQUENCE [LARGE SCALE GENOMIC DNA]</scope>
    <source>
        <strain evidence="2 3">DSM 103371</strain>
    </source>
</reference>
<dbReference type="EMBL" id="QGGV01000004">
    <property type="protein sequence ID" value="PWK56669.1"/>
    <property type="molecule type" value="Genomic_DNA"/>
</dbReference>
<evidence type="ECO:0000313" key="3">
    <source>
        <dbReference type="Proteomes" id="UP000245390"/>
    </source>
</evidence>
<dbReference type="RefSeq" id="WP_164721528.1">
    <property type="nucleotide sequence ID" value="NZ_CP034588.1"/>
</dbReference>
<comment type="caution">
    <text evidence="2">The sequence shown here is derived from an EMBL/GenBank/DDBJ whole genome shotgun (WGS) entry which is preliminary data.</text>
</comment>
<feature type="compositionally biased region" description="Basic and acidic residues" evidence="1">
    <location>
        <begin position="13"/>
        <end position="24"/>
    </location>
</feature>
<name>A0A316G6T3_9RHOB</name>
<dbReference type="AlphaFoldDB" id="A0A316G6T3"/>
<sequence>MPKSKKPSQKAKKTSDESKGKAGHEQGQSRIPPGVDGGPGGKVSKSVRSPIPGRDKR</sequence>
<feature type="region of interest" description="Disordered" evidence="1">
    <location>
        <begin position="1"/>
        <end position="57"/>
    </location>
</feature>
<protein>
    <submittedName>
        <fullName evidence="2">Uncharacterized protein</fullName>
    </submittedName>
</protein>
<gene>
    <name evidence="2" type="ORF">C8D95_104343</name>
</gene>
<proteinExistence type="predicted"/>
<dbReference type="Proteomes" id="UP000245390">
    <property type="component" value="Unassembled WGS sequence"/>
</dbReference>
<feature type="compositionally biased region" description="Basic residues" evidence="1">
    <location>
        <begin position="1"/>
        <end position="12"/>
    </location>
</feature>